<evidence type="ECO:0000313" key="2">
    <source>
        <dbReference type="Proteomes" id="UP000626109"/>
    </source>
</evidence>
<accession>A0A813K673</accession>
<dbReference type="Proteomes" id="UP000626109">
    <property type="component" value="Unassembled WGS sequence"/>
</dbReference>
<dbReference type="AlphaFoldDB" id="A0A813K673"/>
<dbReference type="EMBL" id="CAJNNW010028190">
    <property type="protein sequence ID" value="CAE8695069.1"/>
    <property type="molecule type" value="Genomic_DNA"/>
</dbReference>
<gene>
    <name evidence="1" type="ORF">PGLA2088_LOCUS29177</name>
</gene>
<comment type="caution">
    <text evidence="1">The sequence shown here is derived from an EMBL/GenBank/DDBJ whole genome shotgun (WGS) entry which is preliminary data.</text>
</comment>
<organism evidence="1 2">
    <name type="scientific">Polarella glacialis</name>
    <name type="common">Dinoflagellate</name>
    <dbReference type="NCBI Taxonomy" id="89957"/>
    <lineage>
        <taxon>Eukaryota</taxon>
        <taxon>Sar</taxon>
        <taxon>Alveolata</taxon>
        <taxon>Dinophyceae</taxon>
        <taxon>Suessiales</taxon>
        <taxon>Suessiaceae</taxon>
        <taxon>Polarella</taxon>
    </lineage>
</organism>
<name>A0A813K673_POLGL</name>
<proteinExistence type="predicted"/>
<sequence length="63" mass="6515">APHIAGSTCSHVVGNSSARAPDKAGGSRGCVRCCSDASPWCQTHGPVHQGSMLRLRVSTEALR</sequence>
<feature type="non-terminal residue" evidence="1">
    <location>
        <position position="63"/>
    </location>
</feature>
<evidence type="ECO:0000313" key="1">
    <source>
        <dbReference type="EMBL" id="CAE8695069.1"/>
    </source>
</evidence>
<reference evidence="1" key="1">
    <citation type="submission" date="2021-02" db="EMBL/GenBank/DDBJ databases">
        <authorList>
            <person name="Dougan E. K."/>
            <person name="Rhodes N."/>
            <person name="Thang M."/>
            <person name="Chan C."/>
        </authorList>
    </citation>
    <scope>NUCLEOTIDE SEQUENCE</scope>
</reference>
<feature type="non-terminal residue" evidence="1">
    <location>
        <position position="1"/>
    </location>
</feature>
<protein>
    <submittedName>
        <fullName evidence="1">Uncharacterized protein</fullName>
    </submittedName>
</protein>